<reference evidence="1 2" key="2">
    <citation type="journal article" date="2021" name="Genomics">
        <title>High-quality reference genome for Clonorchis sinensis.</title>
        <authorList>
            <person name="Young N.D."/>
            <person name="Stroehlein A.J."/>
            <person name="Kinkar L."/>
            <person name="Wang T."/>
            <person name="Sohn W.M."/>
            <person name="Chang B.C.H."/>
            <person name="Kaur P."/>
            <person name="Weisz D."/>
            <person name="Dudchenko O."/>
            <person name="Aiden E.L."/>
            <person name="Korhonen P.K."/>
            <person name="Gasser R.B."/>
        </authorList>
    </citation>
    <scope>NUCLEOTIDE SEQUENCE [LARGE SCALE GENOMIC DNA]</scope>
    <source>
        <strain evidence="1">Cs-k2</strain>
    </source>
</reference>
<sequence>MERKRLSFDLVRATCVLCYLCVTFIDLPIPIERNPPNARWLKWLEREFTARNVRDSNPTSASRLPLSRLGQPGSISALVLPSVGMAARHQKGPTAERFILLSLYCVYGVIIYSKPCPVLNIEFKPDSYVGGMVTN</sequence>
<gene>
    <name evidence="1" type="ORF">CSKR_100538</name>
</gene>
<dbReference type="Proteomes" id="UP000286415">
    <property type="component" value="Unassembled WGS sequence"/>
</dbReference>
<protein>
    <submittedName>
        <fullName evidence="1">Uncharacterized protein</fullName>
    </submittedName>
</protein>
<dbReference type="EMBL" id="NIRI02000013">
    <property type="protein sequence ID" value="KAG5453450.1"/>
    <property type="molecule type" value="Genomic_DNA"/>
</dbReference>
<proteinExistence type="predicted"/>
<dbReference type="InParanoid" id="A0A419PZV0"/>
<evidence type="ECO:0000313" key="1">
    <source>
        <dbReference type="EMBL" id="KAG5453450.1"/>
    </source>
</evidence>
<evidence type="ECO:0000313" key="2">
    <source>
        <dbReference type="Proteomes" id="UP000286415"/>
    </source>
</evidence>
<accession>A0A419PZV0</accession>
<name>A0A419PZV0_CLOSI</name>
<dbReference type="OrthoDB" id="10035553at2759"/>
<organism evidence="1 2">
    <name type="scientific">Clonorchis sinensis</name>
    <name type="common">Chinese liver fluke</name>
    <dbReference type="NCBI Taxonomy" id="79923"/>
    <lineage>
        <taxon>Eukaryota</taxon>
        <taxon>Metazoa</taxon>
        <taxon>Spiralia</taxon>
        <taxon>Lophotrochozoa</taxon>
        <taxon>Platyhelminthes</taxon>
        <taxon>Trematoda</taxon>
        <taxon>Digenea</taxon>
        <taxon>Opisthorchiida</taxon>
        <taxon>Opisthorchiata</taxon>
        <taxon>Opisthorchiidae</taxon>
        <taxon>Clonorchis</taxon>
    </lineage>
</organism>
<keyword evidence="2" id="KW-1185">Reference proteome</keyword>
<reference evidence="1 2" key="1">
    <citation type="journal article" date="2018" name="Biotechnol. Adv.">
        <title>Improved genomic resources and new bioinformatic workflow for the carcinogenic parasite Clonorchis sinensis: Biotechnological implications.</title>
        <authorList>
            <person name="Wang D."/>
            <person name="Korhonen P.K."/>
            <person name="Gasser R.B."/>
            <person name="Young N.D."/>
        </authorList>
    </citation>
    <scope>NUCLEOTIDE SEQUENCE [LARGE SCALE GENOMIC DNA]</scope>
    <source>
        <strain evidence="1">Cs-k2</strain>
    </source>
</reference>
<comment type="caution">
    <text evidence="1">The sequence shown here is derived from an EMBL/GenBank/DDBJ whole genome shotgun (WGS) entry which is preliminary data.</text>
</comment>
<dbReference type="AlphaFoldDB" id="A0A419PZV0"/>